<keyword evidence="4 6" id="KW-0472">Membrane</keyword>
<feature type="domain" description="NADH:quinone oxidoreductase/Mrp antiporter transmembrane" evidence="7">
    <location>
        <begin position="139"/>
        <end position="352"/>
    </location>
</feature>
<evidence type="ECO:0000256" key="4">
    <source>
        <dbReference type="ARBA" id="ARBA00023136"/>
    </source>
</evidence>
<gene>
    <name evidence="9" type="ORF">SAMN05216333_10555</name>
</gene>
<feature type="transmembrane region" description="Helical" evidence="6">
    <location>
        <begin position="118"/>
        <end position="140"/>
    </location>
</feature>
<dbReference type="OrthoDB" id="9768329at2"/>
<feature type="transmembrane region" description="Helical" evidence="6">
    <location>
        <begin position="176"/>
        <end position="198"/>
    </location>
</feature>
<sequence length="522" mass="57174">MDYLVFLIPLLPFLAAAFIGFGILFNRISGKQDELITAKAAKSAVTLSCLIAIGLLGADLSGINPNHVTLGKWLNSGSLAVEFNFITSGFSVIAAALFSIILLIIARFSTNYIHAEPGFHRFFFVLCLFSSGMLLLILSGNAIGTFIGWEIAGLCSYLLISFAYDRPTAVINATRVFVTNRIGDAGFILGIALSFYYAGTTNWITLNDIATNLSTPTATVISLCFVVAAVAKSAQLPFTPWLARAMEGPTPSSAVFYGAVMIHAGIFLVILLRPIIECAPLTMSVLVVIGFFTAVYSYIVGLTQTDTKSSLCFAISGQLGLMFLECGLGFWELASWHLCAHAIVRNYQVLTAPSLLRYVYGNPMKPVAAAIANKRWLYIASLQRFWLDPIADRTLVRPIYGLGHDLDRFDKNIIDRAMGAPVSSNYTISSLTQLEKNMDKDIRDGIHIEFVSGSGIAGKFFEWIANIMSWFEDRLVLRGIGMDTVDIGRRLGQIANTFEHLILKPRYLVLFVFIVLMIAASV</sequence>
<keyword evidence="2 5" id="KW-0812">Transmembrane</keyword>
<evidence type="ECO:0000259" key="7">
    <source>
        <dbReference type="Pfam" id="PF00361"/>
    </source>
</evidence>
<keyword evidence="10" id="KW-1185">Reference proteome</keyword>
<feature type="domain" description="NADH-Ubiquinone oxidoreductase (complex I) chain 5 N-terminal" evidence="8">
    <location>
        <begin position="73"/>
        <end position="123"/>
    </location>
</feature>
<dbReference type="InterPro" id="IPR003945">
    <property type="entry name" value="NU5C-like"/>
</dbReference>
<dbReference type="GO" id="GO:0003954">
    <property type="term" value="F:NADH dehydrogenase activity"/>
    <property type="evidence" value="ECO:0007669"/>
    <property type="project" value="TreeGrafter"/>
</dbReference>
<feature type="transmembrane region" description="Helical" evidence="6">
    <location>
        <begin position="254"/>
        <end position="275"/>
    </location>
</feature>
<name>A0A1H8MD61_9PROT</name>
<feature type="transmembrane region" description="Helical" evidence="6">
    <location>
        <begin position="83"/>
        <end position="106"/>
    </location>
</feature>
<evidence type="ECO:0000256" key="2">
    <source>
        <dbReference type="ARBA" id="ARBA00022692"/>
    </source>
</evidence>
<dbReference type="STRING" id="42354.SAMN05216333_10555"/>
<evidence type="ECO:0000313" key="9">
    <source>
        <dbReference type="EMBL" id="SEO15269.1"/>
    </source>
</evidence>
<comment type="subcellular location">
    <subcellularLocation>
        <location evidence="1">Endomembrane system</location>
        <topology evidence="1">Multi-pass membrane protein</topology>
    </subcellularLocation>
    <subcellularLocation>
        <location evidence="5">Membrane</location>
        <topology evidence="5">Multi-pass membrane protein</topology>
    </subcellularLocation>
</comment>
<dbReference type="Proteomes" id="UP000198814">
    <property type="component" value="Unassembled WGS sequence"/>
</dbReference>
<dbReference type="RefSeq" id="WP_090316943.1">
    <property type="nucleotide sequence ID" value="NZ_FNOE01000005.1"/>
</dbReference>
<feature type="transmembrane region" description="Helical" evidence="6">
    <location>
        <begin position="6"/>
        <end position="25"/>
    </location>
</feature>
<feature type="transmembrane region" description="Helical" evidence="6">
    <location>
        <begin position="218"/>
        <end position="242"/>
    </location>
</feature>
<dbReference type="Pfam" id="PF00662">
    <property type="entry name" value="Proton_antipo_N"/>
    <property type="match status" value="1"/>
</dbReference>
<dbReference type="PANTHER" id="PTHR42829">
    <property type="entry name" value="NADH-UBIQUINONE OXIDOREDUCTASE CHAIN 5"/>
    <property type="match status" value="1"/>
</dbReference>
<feature type="transmembrane region" description="Helical" evidence="6">
    <location>
        <begin position="281"/>
        <end position="299"/>
    </location>
</feature>
<dbReference type="Pfam" id="PF00361">
    <property type="entry name" value="Proton_antipo_M"/>
    <property type="match status" value="1"/>
</dbReference>
<proteinExistence type="predicted"/>
<evidence type="ECO:0000256" key="5">
    <source>
        <dbReference type="RuleBase" id="RU000320"/>
    </source>
</evidence>
<dbReference type="GO" id="GO:0042773">
    <property type="term" value="P:ATP synthesis coupled electron transport"/>
    <property type="evidence" value="ECO:0007669"/>
    <property type="project" value="InterPro"/>
</dbReference>
<evidence type="ECO:0000256" key="6">
    <source>
        <dbReference type="SAM" id="Phobius"/>
    </source>
</evidence>
<dbReference type="AlphaFoldDB" id="A0A1H8MD61"/>
<dbReference type="PANTHER" id="PTHR42829:SF2">
    <property type="entry name" value="NADH-UBIQUINONE OXIDOREDUCTASE CHAIN 5"/>
    <property type="match status" value="1"/>
</dbReference>
<feature type="transmembrane region" description="Helical" evidence="6">
    <location>
        <begin position="45"/>
        <end position="63"/>
    </location>
</feature>
<keyword evidence="3 6" id="KW-1133">Transmembrane helix</keyword>
<dbReference type="GO" id="GO:0016020">
    <property type="term" value="C:membrane"/>
    <property type="evidence" value="ECO:0007669"/>
    <property type="project" value="UniProtKB-SubCell"/>
</dbReference>
<dbReference type="GO" id="GO:0008137">
    <property type="term" value="F:NADH dehydrogenase (ubiquinone) activity"/>
    <property type="evidence" value="ECO:0007669"/>
    <property type="project" value="InterPro"/>
</dbReference>
<feature type="transmembrane region" description="Helical" evidence="6">
    <location>
        <begin position="146"/>
        <end position="164"/>
    </location>
</feature>
<feature type="transmembrane region" description="Helical" evidence="6">
    <location>
        <begin position="311"/>
        <end position="331"/>
    </location>
</feature>
<dbReference type="EMBL" id="FODO01000005">
    <property type="protein sequence ID" value="SEO15269.1"/>
    <property type="molecule type" value="Genomic_DNA"/>
</dbReference>
<evidence type="ECO:0000313" key="10">
    <source>
        <dbReference type="Proteomes" id="UP000198814"/>
    </source>
</evidence>
<dbReference type="InterPro" id="IPR001750">
    <property type="entry name" value="ND/Mrp_TM"/>
</dbReference>
<evidence type="ECO:0000259" key="8">
    <source>
        <dbReference type="Pfam" id="PF00662"/>
    </source>
</evidence>
<dbReference type="InterPro" id="IPR001516">
    <property type="entry name" value="Proton_antipo_N"/>
</dbReference>
<dbReference type="GO" id="GO:0012505">
    <property type="term" value="C:endomembrane system"/>
    <property type="evidence" value="ECO:0007669"/>
    <property type="project" value="UniProtKB-SubCell"/>
</dbReference>
<evidence type="ECO:0000256" key="1">
    <source>
        <dbReference type="ARBA" id="ARBA00004127"/>
    </source>
</evidence>
<dbReference type="PRINTS" id="PR01434">
    <property type="entry name" value="NADHDHGNASE5"/>
</dbReference>
<reference evidence="10" key="1">
    <citation type="submission" date="2016-10" db="EMBL/GenBank/DDBJ databases">
        <authorList>
            <person name="Varghese N."/>
            <person name="Submissions S."/>
        </authorList>
    </citation>
    <scope>NUCLEOTIDE SEQUENCE [LARGE SCALE GENOMIC DNA]</scope>
    <source>
        <strain evidence="10">Nm76</strain>
    </source>
</reference>
<protein>
    <submittedName>
        <fullName evidence="9">NADH-Ubiquinone oxidoreductase (Complex I), chain 5 N-terminus</fullName>
    </submittedName>
</protein>
<organism evidence="9 10">
    <name type="scientific">Nitrosomonas oligotropha</name>
    <dbReference type="NCBI Taxonomy" id="42354"/>
    <lineage>
        <taxon>Bacteria</taxon>
        <taxon>Pseudomonadati</taxon>
        <taxon>Pseudomonadota</taxon>
        <taxon>Betaproteobacteria</taxon>
        <taxon>Nitrosomonadales</taxon>
        <taxon>Nitrosomonadaceae</taxon>
        <taxon>Nitrosomonas</taxon>
    </lineage>
</organism>
<keyword evidence="9" id="KW-0830">Ubiquinone</keyword>
<dbReference type="GO" id="GO:0015990">
    <property type="term" value="P:electron transport coupled proton transport"/>
    <property type="evidence" value="ECO:0007669"/>
    <property type="project" value="TreeGrafter"/>
</dbReference>
<accession>A0A1H8MD61</accession>
<evidence type="ECO:0000256" key="3">
    <source>
        <dbReference type="ARBA" id="ARBA00022989"/>
    </source>
</evidence>